<dbReference type="InterPro" id="IPR002293">
    <property type="entry name" value="AA/rel_permease1"/>
</dbReference>
<feature type="transmembrane region" description="Helical" evidence="7">
    <location>
        <begin position="72"/>
        <end position="91"/>
    </location>
</feature>
<accession>A0A2Z4Y3S1</accession>
<gene>
    <name evidence="8" type="ORF">BRCON_1080</name>
</gene>
<reference evidence="8 9" key="1">
    <citation type="submission" date="2018-05" db="EMBL/GenBank/DDBJ databases">
        <title>A metagenomic window into the 2 km-deep terrestrial subsurface aquifer revealed taxonomically and functionally diverse microbial community comprising novel uncultured bacterial lineages.</title>
        <authorList>
            <person name="Kadnikov V.V."/>
            <person name="Mardanov A.V."/>
            <person name="Beletsky A.V."/>
            <person name="Banks D."/>
            <person name="Pimenov N.V."/>
            <person name="Frank Y.A."/>
            <person name="Karnachuk O.V."/>
            <person name="Ravin N.V."/>
        </authorList>
    </citation>
    <scope>NUCLEOTIDE SEQUENCE [LARGE SCALE GENOMIC DNA]</scope>
    <source>
        <strain evidence="8">BY</strain>
    </source>
</reference>
<feature type="transmembrane region" description="Helical" evidence="7">
    <location>
        <begin position="161"/>
        <end position="179"/>
    </location>
</feature>
<evidence type="ECO:0000256" key="5">
    <source>
        <dbReference type="ARBA" id="ARBA00023136"/>
    </source>
</evidence>
<name>A0A2Z4Y3S1_SUMC1</name>
<proteinExistence type="predicted"/>
<dbReference type="InterPro" id="IPR050367">
    <property type="entry name" value="APC_superfamily"/>
</dbReference>
<evidence type="ECO:0000256" key="4">
    <source>
        <dbReference type="ARBA" id="ARBA00022989"/>
    </source>
</evidence>
<feature type="transmembrane region" description="Helical" evidence="7">
    <location>
        <begin position="281"/>
        <end position="307"/>
    </location>
</feature>
<feature type="transmembrane region" description="Helical" evidence="7">
    <location>
        <begin position="30"/>
        <end position="52"/>
    </location>
</feature>
<feature type="transmembrane region" description="Helical" evidence="7">
    <location>
        <begin position="327"/>
        <end position="349"/>
    </location>
</feature>
<feature type="region of interest" description="Disordered" evidence="6">
    <location>
        <begin position="1"/>
        <end position="25"/>
    </location>
</feature>
<dbReference type="Proteomes" id="UP000262583">
    <property type="component" value="Chromosome"/>
</dbReference>
<feature type="transmembrane region" description="Helical" evidence="7">
    <location>
        <begin position="118"/>
        <end position="141"/>
    </location>
</feature>
<protein>
    <recommendedName>
        <fullName evidence="10">Amino acid permease</fullName>
    </recommendedName>
</protein>
<evidence type="ECO:0000256" key="6">
    <source>
        <dbReference type="SAM" id="MobiDB-lite"/>
    </source>
</evidence>
<evidence type="ECO:0008006" key="10">
    <source>
        <dbReference type="Google" id="ProtNLM"/>
    </source>
</evidence>
<feature type="transmembrane region" description="Helical" evidence="7">
    <location>
        <begin position="191"/>
        <end position="215"/>
    </location>
</feature>
<dbReference type="Pfam" id="PF13520">
    <property type="entry name" value="AA_permease_2"/>
    <property type="match status" value="1"/>
</dbReference>
<sequence>MNTSDEYPSRTDKVAHSSGQSISSGGGAKVVVLTTAMLTFISFWHAAAVVLNDLASTAYYIGGIAEHAIGKAAPWFILMVMLFSGCVRAVYIESCSMFVRGGVYRIVREAMGHFMAKIAVSALVFDFVLTGPISSVSAGHYVHNLLEQALHALGVEFPISAKWFAVIFALAVTAYFYWLNIKGIEESSDKALKIMIVTGVMVAMLVVWSALTIYVRRSPLPPFELQLSDHALGWLKDVPWVKTFSLAVFFVAFGHSLLAMSGEETLAQVYREIQAPKHKNLVRASWVIFAFSFTFTGLCSLAAVMIVPDDVRKAAGENLLNALVMHLVGPTGLKLAMTAFVVGVGALILSGAVNTSIIGSNGVLNRVAEDGILDDWFRHPHRRFGTTYRIITLIAVLQACVIVASRGEVTILGEAYAFGVVWSFAFMALSMFILRFKYRGERTWKVPFNIRFGNVELPIGLGFVTLILVGVAITNLLTKQLATISGISFTTAFFVLFSVSEYLTNRKRARANLQHEHKEKFVLDRKSELSANILDLEPDRTRVLVPVRDPNNLIHLKAALEEAHERNTEVIVITIKVEKHEQSFQHVFTSDEERLFTRVVELAEKYGVSVKPLVVPSNNSWFAIARTAYELEAEEILLGKSEKIPPDVQLEQITMMWVMVAGEKPIKLRIVLGEKDELAVQL</sequence>
<dbReference type="Gene3D" id="1.20.1740.10">
    <property type="entry name" value="Amino acid/polyamine transporter I"/>
    <property type="match status" value="1"/>
</dbReference>
<dbReference type="AlphaFoldDB" id="A0A2Z4Y3S1"/>
<evidence type="ECO:0000256" key="2">
    <source>
        <dbReference type="ARBA" id="ARBA00022475"/>
    </source>
</evidence>
<keyword evidence="2" id="KW-1003">Cell membrane</keyword>
<evidence type="ECO:0000313" key="8">
    <source>
        <dbReference type="EMBL" id="AXA35857.1"/>
    </source>
</evidence>
<dbReference type="EMBL" id="CP030759">
    <property type="protein sequence ID" value="AXA35857.1"/>
    <property type="molecule type" value="Genomic_DNA"/>
</dbReference>
<keyword evidence="4 7" id="KW-1133">Transmembrane helix</keyword>
<evidence type="ECO:0000313" key="9">
    <source>
        <dbReference type="Proteomes" id="UP000262583"/>
    </source>
</evidence>
<feature type="transmembrane region" description="Helical" evidence="7">
    <location>
        <begin position="386"/>
        <end position="404"/>
    </location>
</feature>
<dbReference type="PANTHER" id="PTHR42770">
    <property type="entry name" value="AMINO ACID TRANSPORTER-RELATED"/>
    <property type="match status" value="1"/>
</dbReference>
<comment type="subcellular location">
    <subcellularLocation>
        <location evidence="1">Cell membrane</location>
        <topology evidence="1">Multi-pass membrane protein</topology>
    </subcellularLocation>
</comment>
<evidence type="ECO:0000256" key="1">
    <source>
        <dbReference type="ARBA" id="ARBA00004651"/>
    </source>
</evidence>
<feature type="transmembrane region" description="Helical" evidence="7">
    <location>
        <begin position="483"/>
        <end position="503"/>
    </location>
</feature>
<keyword evidence="5 7" id="KW-0472">Membrane</keyword>
<dbReference type="GO" id="GO:0005886">
    <property type="term" value="C:plasma membrane"/>
    <property type="evidence" value="ECO:0007669"/>
    <property type="project" value="UniProtKB-SubCell"/>
</dbReference>
<organism evidence="8 9">
    <name type="scientific">Sumerlaea chitinivorans</name>
    <dbReference type="NCBI Taxonomy" id="2250252"/>
    <lineage>
        <taxon>Bacteria</taxon>
        <taxon>Candidatus Sumerlaeota</taxon>
        <taxon>Candidatus Sumerlaeia</taxon>
        <taxon>Candidatus Sumerlaeales</taxon>
        <taxon>Candidatus Sumerlaeaceae</taxon>
        <taxon>Candidatus Sumerlaea</taxon>
    </lineage>
</organism>
<feature type="transmembrane region" description="Helical" evidence="7">
    <location>
        <begin position="457"/>
        <end position="477"/>
    </location>
</feature>
<feature type="transmembrane region" description="Helical" evidence="7">
    <location>
        <begin position="416"/>
        <end position="436"/>
    </location>
</feature>
<feature type="transmembrane region" description="Helical" evidence="7">
    <location>
        <begin position="240"/>
        <end position="260"/>
    </location>
</feature>
<dbReference type="PANTHER" id="PTHR42770:SF11">
    <property type="entry name" value="INNER MEMBRANE TRANSPORT PROTEIN YBAT"/>
    <property type="match status" value="1"/>
</dbReference>
<keyword evidence="3 7" id="KW-0812">Transmembrane</keyword>
<evidence type="ECO:0000256" key="3">
    <source>
        <dbReference type="ARBA" id="ARBA00022692"/>
    </source>
</evidence>
<dbReference type="GO" id="GO:0022857">
    <property type="term" value="F:transmembrane transporter activity"/>
    <property type="evidence" value="ECO:0007669"/>
    <property type="project" value="InterPro"/>
</dbReference>
<evidence type="ECO:0000256" key="7">
    <source>
        <dbReference type="SAM" id="Phobius"/>
    </source>
</evidence>
<dbReference type="KEGG" id="schv:BRCON_1080"/>